<reference evidence="1" key="1">
    <citation type="journal article" date="2014" name="Int. J. Syst. Evol. Microbiol.">
        <title>Complete genome sequence of Corynebacterium casei LMG S-19264T (=DSM 44701T), isolated from a smear-ripened cheese.</title>
        <authorList>
            <consortium name="US DOE Joint Genome Institute (JGI-PGF)"/>
            <person name="Walter F."/>
            <person name="Albersmeier A."/>
            <person name="Kalinowski J."/>
            <person name="Ruckert C."/>
        </authorList>
    </citation>
    <scope>NUCLEOTIDE SEQUENCE</scope>
    <source>
        <strain evidence="1">CGMCC 1.15082</strain>
    </source>
</reference>
<proteinExistence type="predicted"/>
<sequence>MSALVKITYPAENQIIHPGGLSIRGIGPAGRKIRISLREFEWPSGFWDLTIGNDGFWDASGAIVENGTWNINATLIADLPVPLAKDHVTFLVMP</sequence>
<organism evidence="1 2">
    <name type="scientific">Brucella endophytica</name>
    <dbReference type="NCBI Taxonomy" id="1963359"/>
    <lineage>
        <taxon>Bacteria</taxon>
        <taxon>Pseudomonadati</taxon>
        <taxon>Pseudomonadota</taxon>
        <taxon>Alphaproteobacteria</taxon>
        <taxon>Hyphomicrobiales</taxon>
        <taxon>Brucellaceae</taxon>
        <taxon>Brucella/Ochrobactrum group</taxon>
        <taxon>Brucella</taxon>
    </lineage>
</organism>
<reference evidence="1" key="2">
    <citation type="submission" date="2020-09" db="EMBL/GenBank/DDBJ databases">
        <authorList>
            <person name="Sun Q."/>
            <person name="Zhou Y."/>
        </authorList>
    </citation>
    <scope>NUCLEOTIDE SEQUENCE</scope>
    <source>
        <strain evidence="1">CGMCC 1.15082</strain>
    </source>
</reference>
<evidence type="ECO:0000313" key="1">
    <source>
        <dbReference type="EMBL" id="GGA90084.1"/>
    </source>
</evidence>
<name>A0A916S9F6_9HYPH</name>
<dbReference type="EMBL" id="BMHH01000005">
    <property type="protein sequence ID" value="GGA90084.1"/>
    <property type="molecule type" value="Genomic_DNA"/>
</dbReference>
<dbReference type="RefSeq" id="WP_188823480.1">
    <property type="nucleotide sequence ID" value="NZ_BMHH01000005.1"/>
</dbReference>
<comment type="caution">
    <text evidence="1">The sequence shown here is derived from an EMBL/GenBank/DDBJ whole genome shotgun (WGS) entry which is preliminary data.</text>
</comment>
<evidence type="ECO:0000313" key="2">
    <source>
        <dbReference type="Proteomes" id="UP000646478"/>
    </source>
</evidence>
<gene>
    <name evidence="1" type="ORF">GCM10011491_17480</name>
</gene>
<dbReference type="AlphaFoldDB" id="A0A916S9F6"/>
<dbReference type="Proteomes" id="UP000646478">
    <property type="component" value="Unassembled WGS sequence"/>
</dbReference>
<keyword evidence="2" id="KW-1185">Reference proteome</keyword>
<protein>
    <submittedName>
        <fullName evidence="1">Uncharacterized protein</fullName>
    </submittedName>
</protein>
<accession>A0A916S9F6</accession>